<keyword evidence="3" id="KW-1185">Reference proteome</keyword>
<dbReference type="GO" id="GO:0046983">
    <property type="term" value="F:protein dimerization activity"/>
    <property type="evidence" value="ECO:0007669"/>
    <property type="project" value="InterPro"/>
</dbReference>
<feature type="domain" description="HAT C-terminal dimerisation" evidence="1">
    <location>
        <begin position="34"/>
        <end position="86"/>
    </location>
</feature>
<accession>A0AAV8Y1W5</accession>
<evidence type="ECO:0000313" key="3">
    <source>
        <dbReference type="Proteomes" id="UP001162162"/>
    </source>
</evidence>
<evidence type="ECO:0000313" key="2">
    <source>
        <dbReference type="EMBL" id="KAJ8944521.1"/>
    </source>
</evidence>
<gene>
    <name evidence="2" type="ORF">NQ318_011779</name>
</gene>
<dbReference type="PANTHER" id="PTHR46289">
    <property type="entry name" value="52 KDA REPRESSOR OF THE INHIBITOR OF THE PROTEIN KINASE-LIKE PROTEIN-RELATED"/>
    <property type="match status" value="1"/>
</dbReference>
<evidence type="ECO:0000259" key="1">
    <source>
        <dbReference type="Pfam" id="PF05699"/>
    </source>
</evidence>
<dbReference type="Proteomes" id="UP001162162">
    <property type="component" value="Unassembled WGS sequence"/>
</dbReference>
<dbReference type="InterPro" id="IPR008906">
    <property type="entry name" value="HATC_C_dom"/>
</dbReference>
<protein>
    <recommendedName>
        <fullName evidence="1">HAT C-terminal dimerisation domain-containing protein</fullName>
    </recommendedName>
</protein>
<dbReference type="Pfam" id="PF05699">
    <property type="entry name" value="Dimer_Tnp_hAT"/>
    <property type="match status" value="1"/>
</dbReference>
<proteinExistence type="predicted"/>
<comment type="caution">
    <text evidence="2">The sequence shown here is derived from an EMBL/GenBank/DDBJ whole genome shotgun (WGS) entry which is preliminary data.</text>
</comment>
<organism evidence="2 3">
    <name type="scientific">Aromia moschata</name>
    <dbReference type="NCBI Taxonomy" id="1265417"/>
    <lineage>
        <taxon>Eukaryota</taxon>
        <taxon>Metazoa</taxon>
        <taxon>Ecdysozoa</taxon>
        <taxon>Arthropoda</taxon>
        <taxon>Hexapoda</taxon>
        <taxon>Insecta</taxon>
        <taxon>Pterygota</taxon>
        <taxon>Neoptera</taxon>
        <taxon>Endopterygota</taxon>
        <taxon>Coleoptera</taxon>
        <taxon>Polyphaga</taxon>
        <taxon>Cucujiformia</taxon>
        <taxon>Chrysomeloidea</taxon>
        <taxon>Cerambycidae</taxon>
        <taxon>Cerambycinae</taxon>
        <taxon>Callichromatini</taxon>
        <taxon>Aromia</taxon>
    </lineage>
</organism>
<dbReference type="AlphaFoldDB" id="A0AAV8Y1W5"/>
<dbReference type="PANTHER" id="PTHR46289:SF14">
    <property type="entry name" value="DUF4371 DOMAIN-CONTAINING PROTEIN"/>
    <property type="match status" value="1"/>
</dbReference>
<reference evidence="2" key="1">
    <citation type="journal article" date="2023" name="Insect Mol. Biol.">
        <title>Genome sequencing provides insights into the evolution of gene families encoding plant cell wall-degrading enzymes in longhorned beetles.</title>
        <authorList>
            <person name="Shin N.R."/>
            <person name="Okamura Y."/>
            <person name="Kirsch R."/>
            <person name="Pauchet Y."/>
        </authorList>
    </citation>
    <scope>NUCLEOTIDE SEQUENCE</scope>
    <source>
        <strain evidence="2">AMC_N1</strain>
    </source>
</reference>
<dbReference type="EMBL" id="JAPWTK010000250">
    <property type="protein sequence ID" value="KAJ8944521.1"/>
    <property type="molecule type" value="Genomic_DNA"/>
</dbReference>
<sequence length="110" mass="12779">MCGFNETAARSTTADKTSILFSYRPYIYIYIYIYPNIKTLLKVFATLPVSFRSAERSFSTLKRLKTYLRNTTSTNRLNGLALMSIHPEVNKMNWWEKLVVSDPVISTRKN</sequence>
<name>A0AAV8Y1W5_9CUCU</name>
<dbReference type="InterPro" id="IPR052958">
    <property type="entry name" value="IFN-induced_PKR_regulator"/>
</dbReference>